<accession>A0A1M6Z9A5</accession>
<protein>
    <submittedName>
        <fullName evidence="1">Uncharacterized protein</fullName>
    </submittedName>
</protein>
<keyword evidence="2" id="KW-1185">Reference proteome</keyword>
<sequence length="329" mass="35727">MILHKGYGQETDDYISIRDQAELRETVQWLEAHTGRTASTLAEPGVMVRSPGINYVIGHGRAGTVEDRTPAEFVPEFVSRGLADGDTIWIISCWAGATSGYGFAQGLAAEFRALGRTGVSVRAPRNIIHWNANGPVLVDDYPTNAGLKAALAAITQGQDNAWRAYVQDLRACIRTALNLAIGTDAEGTRRRVVNFGEARPEDNKQKYLQGMIDRARIGPPHSATLTEIVNGAAAHPAGNPVVGRLRWAQELRSLLTDLHVLHSGNAAGQLAARTDISAAVLTLRTQITALWPAYSHDYYDAIRDLANPFASRDEGWVTFDDAHPAGFVH</sequence>
<evidence type="ECO:0000313" key="1">
    <source>
        <dbReference type="EMBL" id="SHL27020.1"/>
    </source>
</evidence>
<name>A0A1M6Z9A5_9ACTN</name>
<dbReference type="AlphaFoldDB" id="A0A1M6Z9A5"/>
<dbReference type="OrthoDB" id="9837448at2"/>
<dbReference type="STRING" id="310782.SAMN05216499_103260"/>
<dbReference type="RefSeq" id="WP_073495065.1">
    <property type="nucleotide sequence ID" value="NZ_FRBI01000003.1"/>
</dbReference>
<evidence type="ECO:0000313" key="2">
    <source>
        <dbReference type="Proteomes" id="UP000184111"/>
    </source>
</evidence>
<proteinExistence type="predicted"/>
<dbReference type="Proteomes" id="UP000184111">
    <property type="component" value="Unassembled WGS sequence"/>
</dbReference>
<organism evidence="1 2">
    <name type="scientific">Actinacidiphila paucisporea</name>
    <dbReference type="NCBI Taxonomy" id="310782"/>
    <lineage>
        <taxon>Bacteria</taxon>
        <taxon>Bacillati</taxon>
        <taxon>Actinomycetota</taxon>
        <taxon>Actinomycetes</taxon>
        <taxon>Kitasatosporales</taxon>
        <taxon>Streptomycetaceae</taxon>
        <taxon>Actinacidiphila</taxon>
    </lineage>
</organism>
<dbReference type="EMBL" id="FRBI01000003">
    <property type="protein sequence ID" value="SHL27020.1"/>
    <property type="molecule type" value="Genomic_DNA"/>
</dbReference>
<reference evidence="1 2" key="1">
    <citation type="submission" date="2016-11" db="EMBL/GenBank/DDBJ databases">
        <authorList>
            <person name="Jaros S."/>
            <person name="Januszkiewicz K."/>
            <person name="Wedrychowicz H."/>
        </authorList>
    </citation>
    <scope>NUCLEOTIDE SEQUENCE [LARGE SCALE GENOMIC DNA]</scope>
    <source>
        <strain evidence="1 2">CGMCC 4.2025</strain>
    </source>
</reference>
<gene>
    <name evidence="1" type="ORF">SAMN05216499_103260</name>
</gene>